<reference evidence="3" key="1">
    <citation type="journal article" date="2019" name="Int. J. Syst. Evol. Microbiol.">
        <title>The Global Catalogue of Microorganisms (GCM) 10K type strain sequencing project: providing services to taxonomists for standard genome sequencing and annotation.</title>
        <authorList>
            <consortium name="The Broad Institute Genomics Platform"/>
            <consortium name="The Broad Institute Genome Sequencing Center for Infectious Disease"/>
            <person name="Wu L."/>
            <person name="Ma J."/>
        </authorList>
    </citation>
    <scope>NUCLEOTIDE SEQUENCE [LARGE SCALE GENOMIC DNA]</scope>
    <source>
        <strain evidence="3">JCM 15503</strain>
    </source>
</reference>
<evidence type="ECO:0000256" key="1">
    <source>
        <dbReference type="SAM" id="Phobius"/>
    </source>
</evidence>
<evidence type="ECO:0000313" key="3">
    <source>
        <dbReference type="Proteomes" id="UP001500279"/>
    </source>
</evidence>
<comment type="caution">
    <text evidence="2">The sequence shown here is derived from an EMBL/GenBank/DDBJ whole genome shotgun (WGS) entry which is preliminary data.</text>
</comment>
<evidence type="ECO:0000313" key="2">
    <source>
        <dbReference type="EMBL" id="GAA0769354.1"/>
    </source>
</evidence>
<sequence>MALRHPGAGMVLIALGLVLYGWLRSRLVRRRALVLAQPLPSFLRRKLQAHYPHLNERQLADVERGLKQFFKACLKARGLHVAMPSKAVDALWHEFILYTRGYERFCQQVFGKTLHHTPAEAMPPEAQRQGTRFHGLRRAWRWACLDESLNPLKPARLPLLFALDGLLAIEGGYRYSLDCTKPGAASLASDASFCATDFDRSSSGGCGSGGCGSSDGGDGGGSDGGCGGDGGGCGGGCGGGGD</sequence>
<accession>A0ABP3VY09</accession>
<dbReference type="RefSeq" id="WP_170200997.1">
    <property type="nucleotide sequence ID" value="NZ_BAAAEW010000047.1"/>
</dbReference>
<dbReference type="EMBL" id="BAAAEW010000047">
    <property type="protein sequence ID" value="GAA0769354.1"/>
    <property type="molecule type" value="Genomic_DNA"/>
</dbReference>
<organism evidence="2 3">
    <name type="scientific">Ideonella azotifigens</name>
    <dbReference type="NCBI Taxonomy" id="513160"/>
    <lineage>
        <taxon>Bacteria</taxon>
        <taxon>Pseudomonadati</taxon>
        <taxon>Pseudomonadota</taxon>
        <taxon>Betaproteobacteria</taxon>
        <taxon>Burkholderiales</taxon>
        <taxon>Sphaerotilaceae</taxon>
        <taxon>Ideonella</taxon>
    </lineage>
</organism>
<gene>
    <name evidence="2" type="ORF">GCM10009107_60110</name>
</gene>
<keyword evidence="1" id="KW-0812">Transmembrane</keyword>
<keyword evidence="1" id="KW-0472">Membrane</keyword>
<keyword evidence="3" id="KW-1185">Reference proteome</keyword>
<dbReference type="Proteomes" id="UP001500279">
    <property type="component" value="Unassembled WGS sequence"/>
</dbReference>
<protein>
    <submittedName>
        <fullName evidence="2">Uncharacterized protein</fullName>
    </submittedName>
</protein>
<proteinExistence type="predicted"/>
<name>A0ABP3VY09_9BURK</name>
<feature type="transmembrane region" description="Helical" evidence="1">
    <location>
        <begin position="6"/>
        <end position="23"/>
    </location>
</feature>
<keyword evidence="1" id="KW-1133">Transmembrane helix</keyword>